<comment type="caution">
    <text evidence="2">The sequence shown here is derived from an EMBL/GenBank/DDBJ whole genome shotgun (WGS) entry which is preliminary data.</text>
</comment>
<protein>
    <submittedName>
        <fullName evidence="2">Uncharacterized protein</fullName>
    </submittedName>
</protein>
<keyword evidence="3" id="KW-1185">Reference proteome</keyword>
<sequence>MSCNKEQVEMGGDYAGVRRSLGAVQEHLKTLHVEMQSIQRQFSSFPALGEQFDALKAEERVVRRKCAYLEKVGRVLSEKIENNVTVEAMFQGLIQTNKELERERQILEGQMFDKLDEHEAALCGQRELEAQIEEVRSSIQSYSAAEEALDALRSDAEETIRVNGGLEEELECLKQRKEQLQDCFQVSKAEIETVFQKNQALQQEVDDLCRELENESTVQFEIDEMNQSKYEERSQTEDLQEEIFELSKRLLGLEDLQGSYDIAKEEK</sequence>
<evidence type="ECO:0000313" key="3">
    <source>
        <dbReference type="Proteomes" id="UP001619887"/>
    </source>
</evidence>
<organism evidence="2 3">
    <name type="scientific">Pagothenia borchgrevinki</name>
    <name type="common">Bald rockcod</name>
    <name type="synonym">Trematomus borchgrevinki</name>
    <dbReference type="NCBI Taxonomy" id="8213"/>
    <lineage>
        <taxon>Eukaryota</taxon>
        <taxon>Metazoa</taxon>
        <taxon>Chordata</taxon>
        <taxon>Craniata</taxon>
        <taxon>Vertebrata</taxon>
        <taxon>Euteleostomi</taxon>
        <taxon>Actinopterygii</taxon>
        <taxon>Neopterygii</taxon>
        <taxon>Teleostei</taxon>
        <taxon>Neoteleostei</taxon>
        <taxon>Acanthomorphata</taxon>
        <taxon>Eupercaria</taxon>
        <taxon>Perciformes</taxon>
        <taxon>Notothenioidei</taxon>
        <taxon>Nototheniidae</taxon>
        <taxon>Pagothenia</taxon>
    </lineage>
</organism>
<name>A0ABD2FXL1_PAGBO</name>
<gene>
    <name evidence="2" type="ORF">OYC64_004209</name>
</gene>
<dbReference type="Proteomes" id="UP001619887">
    <property type="component" value="Unassembled WGS sequence"/>
</dbReference>
<dbReference type="AlphaFoldDB" id="A0ABD2FXL1"/>
<proteinExistence type="predicted"/>
<accession>A0ABD2FXL1</accession>
<keyword evidence="1" id="KW-0175">Coiled coil</keyword>
<evidence type="ECO:0000256" key="1">
    <source>
        <dbReference type="SAM" id="Coils"/>
    </source>
</evidence>
<feature type="coiled-coil region" evidence="1">
    <location>
        <begin position="90"/>
        <end position="256"/>
    </location>
</feature>
<evidence type="ECO:0000313" key="2">
    <source>
        <dbReference type="EMBL" id="KAL3046151.1"/>
    </source>
</evidence>
<reference evidence="2 3" key="2">
    <citation type="journal article" date="2024" name="G3 (Bethesda)">
        <title>The genome of the cryopelagic Antarctic bald notothen, Trematomus borchgrevinki.</title>
        <authorList>
            <person name="Rayamajhi N."/>
            <person name="Rivera-Colon A.G."/>
            <person name="Minhas B.F."/>
            <person name="Cheng C.C."/>
            <person name="Catchen J.M."/>
        </authorList>
    </citation>
    <scope>NUCLEOTIDE SEQUENCE [LARGE SCALE GENOMIC DNA]</scope>
    <source>
        <strain evidence="2">AGRC-2024</strain>
    </source>
</reference>
<dbReference type="SUPFAM" id="SSF46579">
    <property type="entry name" value="Prefoldin"/>
    <property type="match status" value="1"/>
</dbReference>
<dbReference type="EMBL" id="JBIYXZ010002085">
    <property type="protein sequence ID" value="KAL3046151.1"/>
    <property type="molecule type" value="Genomic_DNA"/>
</dbReference>
<reference evidence="2 3" key="1">
    <citation type="journal article" date="2022" name="G3 (Bethesda)">
        <title>Evaluating Illumina-, Nanopore-, and PacBio-based genome assembly strategies with the bald notothen, Trematomus borchgrevinki.</title>
        <authorList>
            <person name="Rayamajhi N."/>
            <person name="Cheng C.C."/>
            <person name="Catchen J.M."/>
        </authorList>
    </citation>
    <scope>NUCLEOTIDE SEQUENCE [LARGE SCALE GENOMIC DNA]</scope>
    <source>
        <strain evidence="2">AGRC-2024</strain>
    </source>
</reference>